<dbReference type="AlphaFoldDB" id="A0A2U9PKP2"/>
<keyword evidence="2" id="KW-0238">DNA-binding</keyword>
<gene>
    <name evidence="5" type="ORF">D806_013360</name>
</gene>
<dbReference type="SUPFAM" id="SSF48008">
    <property type="entry name" value="GntR ligand-binding domain-like"/>
    <property type="match status" value="1"/>
</dbReference>
<dbReference type="InterPro" id="IPR008920">
    <property type="entry name" value="TF_FadR/GntR_C"/>
</dbReference>
<organism evidence="5 6">
    <name type="scientific">Mycolicibacterium smegmatis (strain MKD8)</name>
    <name type="common">Mycobacterium smegmatis</name>
    <dbReference type="NCBI Taxonomy" id="1214915"/>
    <lineage>
        <taxon>Bacteria</taxon>
        <taxon>Bacillati</taxon>
        <taxon>Actinomycetota</taxon>
        <taxon>Actinomycetes</taxon>
        <taxon>Mycobacteriales</taxon>
        <taxon>Mycobacteriaceae</taxon>
        <taxon>Mycolicibacterium</taxon>
    </lineage>
</organism>
<dbReference type="PROSITE" id="PS50949">
    <property type="entry name" value="HTH_GNTR"/>
    <property type="match status" value="1"/>
</dbReference>
<dbReference type="PANTHER" id="PTHR43537:SF5">
    <property type="entry name" value="UXU OPERON TRANSCRIPTIONAL REGULATOR"/>
    <property type="match status" value="1"/>
</dbReference>
<dbReference type="InterPro" id="IPR036388">
    <property type="entry name" value="WH-like_DNA-bd_sf"/>
</dbReference>
<dbReference type="CDD" id="cd07377">
    <property type="entry name" value="WHTH_GntR"/>
    <property type="match status" value="1"/>
</dbReference>
<dbReference type="PANTHER" id="PTHR43537">
    <property type="entry name" value="TRANSCRIPTIONAL REGULATOR, GNTR FAMILY"/>
    <property type="match status" value="1"/>
</dbReference>
<dbReference type="InterPro" id="IPR036390">
    <property type="entry name" value="WH_DNA-bd_sf"/>
</dbReference>
<evidence type="ECO:0000256" key="1">
    <source>
        <dbReference type="ARBA" id="ARBA00023015"/>
    </source>
</evidence>
<dbReference type="EMBL" id="CP027541">
    <property type="protein sequence ID" value="AWT52324.1"/>
    <property type="molecule type" value="Genomic_DNA"/>
</dbReference>
<dbReference type="Gene3D" id="1.20.120.530">
    <property type="entry name" value="GntR ligand-binding domain-like"/>
    <property type="match status" value="1"/>
</dbReference>
<dbReference type="SMART" id="SM00345">
    <property type="entry name" value="HTH_GNTR"/>
    <property type="match status" value="1"/>
</dbReference>
<evidence type="ECO:0000259" key="4">
    <source>
        <dbReference type="PROSITE" id="PS50949"/>
    </source>
</evidence>
<dbReference type="PRINTS" id="PR00035">
    <property type="entry name" value="HTHGNTR"/>
</dbReference>
<keyword evidence="1" id="KW-0805">Transcription regulation</keyword>
<sequence length="229" mass="25343">MSSTPSADEGSPSNLMLRGRLIDALRSDVIRGRYPPGYRLVERDVADAYGVSRLPAREALQALKTEGFLEVRKTRGLVVRGWTERDVTELFDIRQALEAMACREAAENRTDEDIAALRGAAESADHAAERNDFTAAHDANALFHQLLVTASHNRTLGEIMAPILYRVQWLVRQIPDPHAVSDDHHRLVDAIADRDARAAEKLAKDHADRNRTTTLQTLFGAGTARSQLG</sequence>
<feature type="domain" description="HTH gntR-type" evidence="4">
    <location>
        <begin position="15"/>
        <end position="82"/>
    </location>
</feature>
<evidence type="ECO:0000313" key="6">
    <source>
        <dbReference type="Proteomes" id="UP000011200"/>
    </source>
</evidence>
<dbReference type="Gene3D" id="1.10.10.10">
    <property type="entry name" value="Winged helix-like DNA-binding domain superfamily/Winged helix DNA-binding domain"/>
    <property type="match status" value="1"/>
</dbReference>
<evidence type="ECO:0000256" key="2">
    <source>
        <dbReference type="ARBA" id="ARBA00023125"/>
    </source>
</evidence>
<evidence type="ECO:0000256" key="3">
    <source>
        <dbReference type="ARBA" id="ARBA00023163"/>
    </source>
</evidence>
<keyword evidence="3" id="KW-0804">Transcription</keyword>
<dbReference type="InterPro" id="IPR011711">
    <property type="entry name" value="GntR_C"/>
</dbReference>
<reference evidence="6" key="2">
    <citation type="submission" date="2018-03" db="EMBL/GenBank/DDBJ databases">
        <authorList>
            <person name="Derbyshire K."/>
            <person name="Gray T.A."/>
            <person name="Champion M."/>
        </authorList>
    </citation>
    <scope>NUCLEOTIDE SEQUENCE [LARGE SCALE GENOMIC DNA]</scope>
    <source>
        <strain evidence="6">MKD8</strain>
    </source>
</reference>
<dbReference type="Pfam" id="PF07729">
    <property type="entry name" value="FCD"/>
    <property type="match status" value="1"/>
</dbReference>
<dbReference type="SUPFAM" id="SSF46785">
    <property type="entry name" value="Winged helix' DNA-binding domain"/>
    <property type="match status" value="1"/>
</dbReference>
<evidence type="ECO:0000313" key="5">
    <source>
        <dbReference type="EMBL" id="AWT52324.1"/>
    </source>
</evidence>
<dbReference type="GO" id="GO:0003677">
    <property type="term" value="F:DNA binding"/>
    <property type="evidence" value="ECO:0007669"/>
    <property type="project" value="UniProtKB-KW"/>
</dbReference>
<dbReference type="RefSeq" id="WP_003892709.1">
    <property type="nucleotide sequence ID" value="NZ_CP027541.1"/>
</dbReference>
<dbReference type="SMART" id="SM00895">
    <property type="entry name" value="FCD"/>
    <property type="match status" value="1"/>
</dbReference>
<proteinExistence type="predicted"/>
<dbReference type="GO" id="GO:0003700">
    <property type="term" value="F:DNA-binding transcription factor activity"/>
    <property type="evidence" value="ECO:0007669"/>
    <property type="project" value="InterPro"/>
</dbReference>
<dbReference type="Pfam" id="PF00392">
    <property type="entry name" value="GntR"/>
    <property type="match status" value="1"/>
</dbReference>
<name>A0A2U9PKP2_MYCSE</name>
<protein>
    <submittedName>
        <fullName evidence="5">Transcriptional regulator</fullName>
    </submittedName>
</protein>
<dbReference type="Proteomes" id="UP000011200">
    <property type="component" value="Chromosome"/>
</dbReference>
<dbReference type="InterPro" id="IPR000524">
    <property type="entry name" value="Tscrpt_reg_HTH_GntR"/>
</dbReference>
<accession>A0A2U9PKP2</accession>
<reference evidence="5 6" key="1">
    <citation type="journal article" date="2013" name="Genome Announc.">
        <title>Draft genome sequence of MKD8, a conjugal recipient Mycobacterium smegmatis strain.</title>
        <authorList>
            <person name="Gray T.A."/>
            <person name="Palumbo M.J."/>
            <person name="Derbyshire K.M."/>
        </authorList>
    </citation>
    <scope>NUCLEOTIDE SEQUENCE [LARGE SCALE GENOMIC DNA]</scope>
    <source>
        <strain evidence="5 6">MKD8</strain>
    </source>
</reference>